<name>A0A4Q9RE03_9GAMM</name>
<feature type="chain" id="PRO_5020940828" evidence="1">
    <location>
        <begin position="21"/>
        <end position="95"/>
    </location>
</feature>
<comment type="caution">
    <text evidence="2">The sequence shown here is derived from an EMBL/GenBank/DDBJ whole genome shotgun (WGS) entry which is preliminary data.</text>
</comment>
<evidence type="ECO:0000313" key="3">
    <source>
        <dbReference type="Proteomes" id="UP000292639"/>
    </source>
</evidence>
<dbReference type="RefSeq" id="WP_131183013.1">
    <property type="nucleotide sequence ID" value="NZ_QJUO01000002.1"/>
</dbReference>
<evidence type="ECO:0000256" key="1">
    <source>
        <dbReference type="SAM" id="SignalP"/>
    </source>
</evidence>
<keyword evidence="3" id="KW-1185">Reference proteome</keyword>
<accession>A0A4Q9RE03</accession>
<keyword evidence="1" id="KW-0732">Signal</keyword>
<organism evidence="2 3">
    <name type="scientific">Stutzerimonas kirkiae</name>
    <dbReference type="NCBI Taxonomy" id="2211392"/>
    <lineage>
        <taxon>Bacteria</taxon>
        <taxon>Pseudomonadati</taxon>
        <taxon>Pseudomonadota</taxon>
        <taxon>Gammaproteobacteria</taxon>
        <taxon>Pseudomonadales</taxon>
        <taxon>Pseudomonadaceae</taxon>
        <taxon>Stutzerimonas</taxon>
    </lineage>
</organism>
<proteinExistence type="predicted"/>
<dbReference type="PROSITE" id="PS51257">
    <property type="entry name" value="PROKAR_LIPOPROTEIN"/>
    <property type="match status" value="1"/>
</dbReference>
<dbReference type="Proteomes" id="UP000292639">
    <property type="component" value="Unassembled WGS sequence"/>
</dbReference>
<dbReference type="OrthoDB" id="7022843at2"/>
<reference evidence="2 3" key="1">
    <citation type="submission" date="2018-06" db="EMBL/GenBank/DDBJ databases">
        <title>Three novel Pseudomonas species isolated from symptomatic oak.</title>
        <authorList>
            <person name="Bueno-Gonzalez V."/>
            <person name="Brady C."/>
        </authorList>
    </citation>
    <scope>NUCLEOTIDE SEQUENCE [LARGE SCALE GENOMIC DNA]</scope>
    <source>
        <strain evidence="2 3">P17C</strain>
    </source>
</reference>
<dbReference type="AlphaFoldDB" id="A0A4Q9RE03"/>
<protein>
    <submittedName>
        <fullName evidence="2">Uncharacterized protein</fullName>
    </submittedName>
</protein>
<dbReference type="EMBL" id="QJUP01000001">
    <property type="protein sequence ID" value="TBU99918.1"/>
    <property type="molecule type" value="Genomic_DNA"/>
</dbReference>
<evidence type="ECO:0000313" key="2">
    <source>
        <dbReference type="EMBL" id="TBU99918.1"/>
    </source>
</evidence>
<gene>
    <name evidence="2" type="ORF">DNJ96_01070</name>
</gene>
<sequence>MRIFTCTLLASLLASPLALACTVDEANEKAAHLAERISQLTQSDPQRASEINEEMHKMDLERSGEQLGDECQAYDIRLKHLENAERRADIPSVGE</sequence>
<feature type="signal peptide" evidence="1">
    <location>
        <begin position="1"/>
        <end position="20"/>
    </location>
</feature>